<evidence type="ECO:0000313" key="2">
    <source>
        <dbReference type="EMBL" id="OGL52991.1"/>
    </source>
</evidence>
<accession>A0A1F7SGX2</accession>
<protein>
    <recommendedName>
        <fullName evidence="1">Histidine-specific methyltransferase SAM-dependent domain-containing protein</fullName>
    </recommendedName>
</protein>
<evidence type="ECO:0000313" key="3">
    <source>
        <dbReference type="Proteomes" id="UP000178082"/>
    </source>
</evidence>
<organism evidence="2 3">
    <name type="scientific">Candidatus Schekmanbacteria bacterium RIFCSPLOWO2_12_FULL_38_15</name>
    <dbReference type="NCBI Taxonomy" id="1817883"/>
    <lineage>
        <taxon>Bacteria</taxon>
        <taxon>Candidatus Schekmaniibacteriota</taxon>
    </lineage>
</organism>
<sequence length="283" mass="32308">MLNHQLVKDKLVALQERYTRFQIEHFENWEIWAEASEKVYHRQPVDENKIPKAFHNELRAMKILIEMENLGEFDWNSPKLREAFAAISGGVFHQFFGETVVEIAITLAGAIKPKTLLEIGAGNGKLTRLACKAMKSKKNYFPLVVTESKPVINKVIDKLKEDFPEVKINPFLWDIKESPSKELLASITPPALLYERYTITYAGISSIANIAKAADILVLGDWLSITGKIYGYDKAFSKIGAKTLLYSDVKAELDKYYSNYYFFDKEAQEAIKSPYISILIAWK</sequence>
<dbReference type="Pfam" id="PF10017">
    <property type="entry name" value="Methyltransf_33"/>
    <property type="match status" value="1"/>
</dbReference>
<proteinExistence type="predicted"/>
<feature type="domain" description="Histidine-specific methyltransferase SAM-dependent" evidence="1">
    <location>
        <begin position="106"/>
        <end position="222"/>
    </location>
</feature>
<dbReference type="InterPro" id="IPR029063">
    <property type="entry name" value="SAM-dependent_MTases_sf"/>
</dbReference>
<dbReference type="SUPFAM" id="SSF53335">
    <property type="entry name" value="S-adenosyl-L-methionine-dependent methyltransferases"/>
    <property type="match status" value="1"/>
</dbReference>
<reference evidence="2 3" key="1">
    <citation type="journal article" date="2016" name="Nat. Commun.">
        <title>Thousands of microbial genomes shed light on interconnected biogeochemical processes in an aquifer system.</title>
        <authorList>
            <person name="Anantharaman K."/>
            <person name="Brown C.T."/>
            <person name="Hug L.A."/>
            <person name="Sharon I."/>
            <person name="Castelle C.J."/>
            <person name="Probst A.J."/>
            <person name="Thomas B.C."/>
            <person name="Singh A."/>
            <person name="Wilkins M.J."/>
            <person name="Karaoz U."/>
            <person name="Brodie E.L."/>
            <person name="Williams K.H."/>
            <person name="Hubbard S.S."/>
            <person name="Banfield J.F."/>
        </authorList>
    </citation>
    <scope>NUCLEOTIDE SEQUENCE [LARGE SCALE GENOMIC DNA]</scope>
</reference>
<dbReference type="STRING" id="1817883.A3G31_08740"/>
<name>A0A1F7SGX2_9BACT</name>
<dbReference type="InterPro" id="IPR019257">
    <property type="entry name" value="MeTrfase_dom"/>
</dbReference>
<gene>
    <name evidence="2" type="ORF">A3G31_08740</name>
</gene>
<comment type="caution">
    <text evidence="2">The sequence shown here is derived from an EMBL/GenBank/DDBJ whole genome shotgun (WGS) entry which is preliminary data.</text>
</comment>
<dbReference type="EMBL" id="MGDI01000028">
    <property type="protein sequence ID" value="OGL52991.1"/>
    <property type="molecule type" value="Genomic_DNA"/>
</dbReference>
<dbReference type="Gene3D" id="3.40.50.150">
    <property type="entry name" value="Vaccinia Virus protein VP39"/>
    <property type="match status" value="1"/>
</dbReference>
<dbReference type="Proteomes" id="UP000178082">
    <property type="component" value="Unassembled WGS sequence"/>
</dbReference>
<dbReference type="AlphaFoldDB" id="A0A1F7SGX2"/>
<evidence type="ECO:0000259" key="1">
    <source>
        <dbReference type="Pfam" id="PF10017"/>
    </source>
</evidence>